<dbReference type="EMBL" id="JAWDGP010001077">
    <property type="protein sequence ID" value="KAK3795176.1"/>
    <property type="molecule type" value="Genomic_DNA"/>
</dbReference>
<sequence>MMVVTFLEEVLVRPGYQGHLIAVLVMSVVCLCHPEVQAYAERCYEGEKARSEVEREKEKKGEKMRSRREIRILMQMTVLAAVVGTEEDKYGDVHLDFPRRLHTLRGKE</sequence>
<name>A0AAE1AXQ4_9GAST</name>
<proteinExistence type="predicted"/>
<organism evidence="1 2">
    <name type="scientific">Elysia crispata</name>
    <name type="common">lettuce slug</name>
    <dbReference type="NCBI Taxonomy" id="231223"/>
    <lineage>
        <taxon>Eukaryota</taxon>
        <taxon>Metazoa</taxon>
        <taxon>Spiralia</taxon>
        <taxon>Lophotrochozoa</taxon>
        <taxon>Mollusca</taxon>
        <taxon>Gastropoda</taxon>
        <taxon>Heterobranchia</taxon>
        <taxon>Euthyneura</taxon>
        <taxon>Panpulmonata</taxon>
        <taxon>Sacoglossa</taxon>
        <taxon>Placobranchoidea</taxon>
        <taxon>Plakobranchidae</taxon>
        <taxon>Elysia</taxon>
    </lineage>
</organism>
<evidence type="ECO:0000313" key="2">
    <source>
        <dbReference type="Proteomes" id="UP001283361"/>
    </source>
</evidence>
<reference evidence="1" key="1">
    <citation type="journal article" date="2023" name="G3 (Bethesda)">
        <title>A reference genome for the long-term kleptoplast-retaining sea slug Elysia crispata morphotype clarki.</title>
        <authorList>
            <person name="Eastman K.E."/>
            <person name="Pendleton A.L."/>
            <person name="Shaikh M.A."/>
            <person name="Suttiyut T."/>
            <person name="Ogas R."/>
            <person name="Tomko P."/>
            <person name="Gavelis G."/>
            <person name="Widhalm J.R."/>
            <person name="Wisecaver J.H."/>
        </authorList>
    </citation>
    <scope>NUCLEOTIDE SEQUENCE</scope>
    <source>
        <strain evidence="1">ECLA1</strain>
    </source>
</reference>
<keyword evidence="2" id="KW-1185">Reference proteome</keyword>
<protein>
    <submittedName>
        <fullName evidence="1">Uncharacterized protein</fullName>
    </submittedName>
</protein>
<comment type="caution">
    <text evidence="1">The sequence shown here is derived from an EMBL/GenBank/DDBJ whole genome shotgun (WGS) entry which is preliminary data.</text>
</comment>
<dbReference type="AlphaFoldDB" id="A0AAE1AXQ4"/>
<accession>A0AAE1AXQ4</accession>
<evidence type="ECO:0000313" key="1">
    <source>
        <dbReference type="EMBL" id="KAK3795176.1"/>
    </source>
</evidence>
<gene>
    <name evidence="1" type="ORF">RRG08_056239</name>
</gene>
<dbReference type="Proteomes" id="UP001283361">
    <property type="component" value="Unassembled WGS sequence"/>
</dbReference>